<accession>A0ABY6Q7S7</accession>
<dbReference type="EC" id="3.4.24.-" evidence="11"/>
<dbReference type="InterPro" id="IPR001478">
    <property type="entry name" value="PDZ"/>
</dbReference>
<dbReference type="RefSeq" id="WP_279241834.1">
    <property type="nucleotide sequence ID" value="NZ_CP036501.1"/>
</dbReference>
<keyword evidence="4" id="KW-0645">Protease</keyword>
<evidence type="ECO:0000256" key="9">
    <source>
        <dbReference type="ARBA" id="ARBA00023049"/>
    </source>
</evidence>
<proteinExistence type="inferred from homology"/>
<evidence type="ECO:0000256" key="6">
    <source>
        <dbReference type="ARBA" id="ARBA00022801"/>
    </source>
</evidence>
<comment type="cofactor">
    <cofactor evidence="1 11">
        <name>Zn(2+)</name>
        <dbReference type="ChEBI" id="CHEBI:29105"/>
    </cofactor>
</comment>
<keyword evidence="14" id="KW-1185">Reference proteome</keyword>
<protein>
    <recommendedName>
        <fullName evidence="11">Zinc metalloprotease</fullName>
        <ecNumber evidence="11">3.4.24.-</ecNumber>
    </recommendedName>
</protein>
<keyword evidence="8 11" id="KW-1133">Transmembrane helix</keyword>
<evidence type="ECO:0000256" key="4">
    <source>
        <dbReference type="ARBA" id="ARBA00022670"/>
    </source>
</evidence>
<keyword evidence="9 11" id="KW-0482">Metalloprotease</keyword>
<dbReference type="PANTHER" id="PTHR42837">
    <property type="entry name" value="REGULATOR OF SIGMA-E PROTEASE RSEP"/>
    <property type="match status" value="1"/>
</dbReference>
<dbReference type="EMBL" id="CP036501">
    <property type="protein sequence ID" value="UZP75349.1"/>
    <property type="molecule type" value="Genomic_DNA"/>
</dbReference>
<keyword evidence="11" id="KW-0479">Metal-binding</keyword>
<dbReference type="CDD" id="cd06163">
    <property type="entry name" value="S2P-M50_PDZ_RseP-like"/>
    <property type="match status" value="2"/>
</dbReference>
<evidence type="ECO:0000256" key="2">
    <source>
        <dbReference type="ARBA" id="ARBA00004141"/>
    </source>
</evidence>
<comment type="subcellular location">
    <subcellularLocation>
        <location evidence="2">Membrane</location>
        <topology evidence="2">Multi-pass membrane protein</topology>
    </subcellularLocation>
</comment>
<evidence type="ECO:0000256" key="10">
    <source>
        <dbReference type="ARBA" id="ARBA00023136"/>
    </source>
</evidence>
<keyword evidence="5 11" id="KW-0812">Transmembrane</keyword>
<evidence type="ECO:0000259" key="12">
    <source>
        <dbReference type="PROSITE" id="PS50106"/>
    </source>
</evidence>
<feature type="transmembrane region" description="Helical" evidence="11">
    <location>
        <begin position="99"/>
        <end position="122"/>
    </location>
</feature>
<evidence type="ECO:0000256" key="8">
    <source>
        <dbReference type="ARBA" id="ARBA00022989"/>
    </source>
</evidence>
<dbReference type="PROSITE" id="PS50106">
    <property type="entry name" value="PDZ"/>
    <property type="match status" value="1"/>
</dbReference>
<evidence type="ECO:0000313" key="14">
    <source>
        <dbReference type="Proteomes" id="UP001317963"/>
    </source>
</evidence>
<dbReference type="SMART" id="SM00228">
    <property type="entry name" value="PDZ"/>
    <property type="match status" value="2"/>
</dbReference>
<evidence type="ECO:0000256" key="5">
    <source>
        <dbReference type="ARBA" id="ARBA00022692"/>
    </source>
</evidence>
<dbReference type="PANTHER" id="PTHR42837:SF2">
    <property type="entry name" value="MEMBRANE METALLOPROTEASE ARASP2, CHLOROPLASTIC-RELATED"/>
    <property type="match status" value="1"/>
</dbReference>
<sequence length="448" mass="47932">MQILFSIMMALVTLGVLVTIHEFGHYWVARRCGVRVLRFAIGFGRTLYSWQGRDGTEFALCAIPLGGYVKMLDERDGEAVVTEANRSESFNAQPVRNKLAIVAAGPAANFLLAVMVLFGLFLRGETGLAPVIEAVAVNSIAEESGLVVGQEVIAVDGQATSTVSDVRFALLKRLGDTGHIDLTIGNALSDVGQRYALPIVNWLGEAEAPDPAAALGLSLGFLPIRPEVGSLSEGGAAARAGFQVGDVIIDAAGVPMAQWTDWVEFVRARPNQRFDVLVDRAGSQVTLSVMPQNRNAIGTVGMGLALPEIPDSRIRRQSRGPIEALGAAVNRTYELTIFTFESMWKMVQGLISTKNLSGPIAIAQIAASTAESGFTTWLSFLALLSISLGAINLLPIPVLDGGHIVFHVVEGLMGRPVPEQIQIMSFQLGLAAVFTLMMFAIYNDVARL</sequence>
<name>A0ABY6Q7S7_9GAMM</name>
<feature type="transmembrane region" description="Helical" evidence="11">
    <location>
        <begin position="6"/>
        <end position="28"/>
    </location>
</feature>
<organism evidence="13 14">
    <name type="scientific">Candidatus Paraluminiphilus aquimaris</name>
    <dbReference type="NCBI Taxonomy" id="2518994"/>
    <lineage>
        <taxon>Bacteria</taxon>
        <taxon>Pseudomonadati</taxon>
        <taxon>Pseudomonadota</taxon>
        <taxon>Gammaproteobacteria</taxon>
        <taxon>Cellvibrionales</taxon>
        <taxon>Halieaceae</taxon>
        <taxon>Candidatus Paraluminiphilus</taxon>
    </lineage>
</organism>
<feature type="domain" description="PDZ" evidence="12">
    <location>
        <begin position="215"/>
        <end position="293"/>
    </location>
</feature>
<dbReference type="InterPro" id="IPR008915">
    <property type="entry name" value="Peptidase_M50"/>
</dbReference>
<evidence type="ECO:0000256" key="3">
    <source>
        <dbReference type="ARBA" id="ARBA00007931"/>
    </source>
</evidence>
<keyword evidence="6 11" id="KW-0378">Hydrolase</keyword>
<dbReference type="InterPro" id="IPR036034">
    <property type="entry name" value="PDZ_sf"/>
</dbReference>
<evidence type="ECO:0000256" key="7">
    <source>
        <dbReference type="ARBA" id="ARBA00022833"/>
    </source>
</evidence>
<feature type="transmembrane region" description="Helical" evidence="11">
    <location>
        <begin position="374"/>
        <end position="394"/>
    </location>
</feature>
<dbReference type="Gene3D" id="2.30.42.10">
    <property type="match status" value="2"/>
</dbReference>
<dbReference type="InterPro" id="IPR004387">
    <property type="entry name" value="Pept_M50_Zn"/>
</dbReference>
<reference evidence="13 14" key="1">
    <citation type="submission" date="2019-02" db="EMBL/GenBank/DDBJ databases">
        <title>Halieaceae_genomes.</title>
        <authorList>
            <person name="Li S.-H."/>
        </authorList>
    </citation>
    <scope>NUCLEOTIDE SEQUENCE [LARGE SCALE GENOMIC DNA]</scope>
    <source>
        <strain evidence="13 14">JH123</strain>
    </source>
</reference>
<keyword evidence="10 11" id="KW-0472">Membrane</keyword>
<dbReference type="GO" id="GO:0008237">
    <property type="term" value="F:metallopeptidase activity"/>
    <property type="evidence" value="ECO:0007669"/>
    <property type="project" value="UniProtKB-KW"/>
</dbReference>
<dbReference type="Proteomes" id="UP001317963">
    <property type="component" value="Chromosome"/>
</dbReference>
<keyword evidence="7 11" id="KW-0862">Zinc</keyword>
<dbReference type="SUPFAM" id="SSF50156">
    <property type="entry name" value="PDZ domain-like"/>
    <property type="match status" value="2"/>
</dbReference>
<evidence type="ECO:0000313" key="13">
    <source>
        <dbReference type="EMBL" id="UZP75349.1"/>
    </source>
</evidence>
<feature type="transmembrane region" description="Helical" evidence="11">
    <location>
        <begin position="423"/>
        <end position="442"/>
    </location>
</feature>
<evidence type="ECO:0000256" key="1">
    <source>
        <dbReference type="ARBA" id="ARBA00001947"/>
    </source>
</evidence>
<comment type="similarity">
    <text evidence="3 11">Belongs to the peptidase M50B family.</text>
</comment>
<dbReference type="NCBIfam" id="TIGR00054">
    <property type="entry name" value="RIP metalloprotease RseP"/>
    <property type="match status" value="1"/>
</dbReference>
<dbReference type="InterPro" id="IPR041489">
    <property type="entry name" value="PDZ_6"/>
</dbReference>
<dbReference type="Pfam" id="PF02163">
    <property type="entry name" value="Peptidase_M50"/>
    <property type="match status" value="1"/>
</dbReference>
<dbReference type="Pfam" id="PF17820">
    <property type="entry name" value="PDZ_6"/>
    <property type="match status" value="2"/>
</dbReference>
<gene>
    <name evidence="13" type="primary">rseP</name>
    <name evidence="13" type="ORF">E0F26_11645</name>
</gene>
<evidence type="ECO:0000256" key="11">
    <source>
        <dbReference type="RuleBase" id="RU362031"/>
    </source>
</evidence>